<dbReference type="GO" id="GO:0008171">
    <property type="term" value="F:O-methyltransferase activity"/>
    <property type="evidence" value="ECO:0007669"/>
    <property type="project" value="InterPro"/>
</dbReference>
<comment type="similarity">
    <text evidence="4">Belongs to the class I-like SAM-binding methyltransferase superfamily. Cation-dependent O-methyltransferase family.</text>
</comment>
<dbReference type="PANTHER" id="PTHR10509">
    <property type="entry name" value="O-METHYLTRANSFERASE-RELATED"/>
    <property type="match status" value="1"/>
</dbReference>
<dbReference type="GO" id="GO:0032259">
    <property type="term" value="P:methylation"/>
    <property type="evidence" value="ECO:0007669"/>
    <property type="project" value="UniProtKB-KW"/>
</dbReference>
<name>A0AAV2HK26_LYMST</name>
<proteinExistence type="inferred from homology"/>
<dbReference type="InterPro" id="IPR050362">
    <property type="entry name" value="Cation-dep_OMT"/>
</dbReference>
<evidence type="ECO:0000256" key="1">
    <source>
        <dbReference type="ARBA" id="ARBA00022603"/>
    </source>
</evidence>
<dbReference type="Gene3D" id="3.40.50.150">
    <property type="entry name" value="Vaccinia Virus protein VP39"/>
    <property type="match status" value="1"/>
</dbReference>
<evidence type="ECO:0000313" key="5">
    <source>
        <dbReference type="EMBL" id="CAL1534380.1"/>
    </source>
</evidence>
<evidence type="ECO:0000256" key="4">
    <source>
        <dbReference type="ARBA" id="ARBA00023453"/>
    </source>
</evidence>
<dbReference type="AlphaFoldDB" id="A0AAV2HK26"/>
<keyword evidence="1" id="KW-0489">Methyltransferase</keyword>
<reference evidence="5 6" key="1">
    <citation type="submission" date="2024-04" db="EMBL/GenBank/DDBJ databases">
        <authorList>
            <consortium name="Genoscope - CEA"/>
            <person name="William W."/>
        </authorList>
    </citation>
    <scope>NUCLEOTIDE SEQUENCE [LARGE SCALE GENOMIC DNA]</scope>
</reference>
<dbReference type="InterPro" id="IPR002935">
    <property type="entry name" value="SAM_O-MeTrfase"/>
</dbReference>
<accession>A0AAV2HK26</accession>
<evidence type="ECO:0008006" key="7">
    <source>
        <dbReference type="Google" id="ProtNLM"/>
    </source>
</evidence>
<protein>
    <recommendedName>
        <fullName evidence="7">Caffeoyl-CoA O-methyltransferase</fullName>
    </recommendedName>
</protein>
<sequence length="277" mass="31073">MSDSQHILSYYDPAVEKVEKALKLAQSTKASPEVIRALQSACQLIQQREQFTKSSTSEASDACKNILSETNKHDWAAAHQQGKTSWYLMPLMMSGPTEGSQFLKSIVSIQKAKRILEIGMFTGYSALSMAEALPADGEMVTIDQDEYLKRLVEDKLFKRSPHHRKIKCVIGKAPEIVKRMAERGEQFDIIFLDADQANYLEYFKYAFEKNLLGPGGSVLIDNAFMQGDGYMSTTGENNTKRFAHWLASNLDLHKVLVPLRDGVLMVRRLSDVEGAIS</sequence>
<dbReference type="Pfam" id="PF01596">
    <property type="entry name" value="Methyltransf_3"/>
    <property type="match status" value="1"/>
</dbReference>
<dbReference type="EMBL" id="CAXITT010000170">
    <property type="protein sequence ID" value="CAL1534380.1"/>
    <property type="molecule type" value="Genomic_DNA"/>
</dbReference>
<gene>
    <name evidence="5" type="ORF">GSLYS_00008340001</name>
</gene>
<dbReference type="GO" id="GO:0008757">
    <property type="term" value="F:S-adenosylmethionine-dependent methyltransferase activity"/>
    <property type="evidence" value="ECO:0007669"/>
    <property type="project" value="TreeGrafter"/>
</dbReference>
<dbReference type="CDD" id="cd02440">
    <property type="entry name" value="AdoMet_MTases"/>
    <property type="match status" value="1"/>
</dbReference>
<dbReference type="InterPro" id="IPR029063">
    <property type="entry name" value="SAM-dependent_MTases_sf"/>
</dbReference>
<evidence type="ECO:0000313" key="6">
    <source>
        <dbReference type="Proteomes" id="UP001497497"/>
    </source>
</evidence>
<dbReference type="Proteomes" id="UP001497497">
    <property type="component" value="Unassembled WGS sequence"/>
</dbReference>
<comment type="caution">
    <text evidence="5">The sequence shown here is derived from an EMBL/GenBank/DDBJ whole genome shotgun (WGS) entry which is preliminary data.</text>
</comment>
<evidence type="ECO:0000256" key="2">
    <source>
        <dbReference type="ARBA" id="ARBA00022679"/>
    </source>
</evidence>
<dbReference type="SUPFAM" id="SSF53335">
    <property type="entry name" value="S-adenosyl-L-methionine-dependent methyltransferases"/>
    <property type="match status" value="1"/>
</dbReference>
<keyword evidence="3" id="KW-0949">S-adenosyl-L-methionine</keyword>
<keyword evidence="2" id="KW-0808">Transferase</keyword>
<organism evidence="5 6">
    <name type="scientific">Lymnaea stagnalis</name>
    <name type="common">Great pond snail</name>
    <name type="synonym">Helix stagnalis</name>
    <dbReference type="NCBI Taxonomy" id="6523"/>
    <lineage>
        <taxon>Eukaryota</taxon>
        <taxon>Metazoa</taxon>
        <taxon>Spiralia</taxon>
        <taxon>Lophotrochozoa</taxon>
        <taxon>Mollusca</taxon>
        <taxon>Gastropoda</taxon>
        <taxon>Heterobranchia</taxon>
        <taxon>Euthyneura</taxon>
        <taxon>Panpulmonata</taxon>
        <taxon>Hygrophila</taxon>
        <taxon>Lymnaeoidea</taxon>
        <taxon>Lymnaeidae</taxon>
        <taxon>Lymnaea</taxon>
    </lineage>
</organism>
<evidence type="ECO:0000256" key="3">
    <source>
        <dbReference type="ARBA" id="ARBA00022691"/>
    </source>
</evidence>
<dbReference type="PROSITE" id="PS51682">
    <property type="entry name" value="SAM_OMT_I"/>
    <property type="match status" value="1"/>
</dbReference>
<keyword evidence="6" id="KW-1185">Reference proteome</keyword>
<dbReference type="PANTHER" id="PTHR10509:SF14">
    <property type="entry name" value="CAFFEOYL-COA O-METHYLTRANSFERASE 3-RELATED"/>
    <property type="match status" value="1"/>
</dbReference>